<dbReference type="InterPro" id="IPR021333">
    <property type="entry name" value="DUF2946"/>
</dbReference>
<organism evidence="1 2">
    <name type="scientific">Limnohabitans curvus</name>
    <dbReference type="NCBI Taxonomy" id="323423"/>
    <lineage>
        <taxon>Bacteria</taxon>
        <taxon>Pseudomonadati</taxon>
        <taxon>Pseudomonadota</taxon>
        <taxon>Betaproteobacteria</taxon>
        <taxon>Burkholderiales</taxon>
        <taxon>Comamonadaceae</taxon>
        <taxon>Limnohabitans</taxon>
    </lineage>
</organism>
<dbReference type="Pfam" id="PF11162">
    <property type="entry name" value="DUF2946"/>
    <property type="match status" value="1"/>
</dbReference>
<gene>
    <name evidence="1" type="ORF">B9Z44_08230</name>
</gene>
<keyword evidence="2" id="KW-1185">Reference proteome</keyword>
<evidence type="ECO:0000313" key="2">
    <source>
        <dbReference type="Proteomes" id="UP000251341"/>
    </source>
</evidence>
<protein>
    <submittedName>
        <fullName evidence="1">DUF2946 domain-containing protein</fullName>
    </submittedName>
</protein>
<name>A0A315EQP1_9BURK</name>
<reference evidence="1 2" key="1">
    <citation type="submission" date="2017-04" db="EMBL/GenBank/DDBJ databases">
        <title>Unexpected and diverse lifestyles within the genus Limnohabitans.</title>
        <authorList>
            <person name="Kasalicky V."/>
            <person name="Mehrshad M."/>
            <person name="Andrei S.-A."/>
            <person name="Salcher M."/>
            <person name="Kratochvilova H."/>
            <person name="Simek K."/>
            <person name="Ghai R."/>
        </authorList>
    </citation>
    <scope>NUCLEOTIDE SEQUENCE [LARGE SCALE GENOMIC DNA]</scope>
    <source>
        <strain evidence="1 2">MWH-C5</strain>
    </source>
</reference>
<accession>A0A315EQP1</accession>
<dbReference type="EMBL" id="NESP01000001">
    <property type="protein sequence ID" value="PUE59559.1"/>
    <property type="molecule type" value="Genomic_DNA"/>
</dbReference>
<dbReference type="Proteomes" id="UP000251341">
    <property type="component" value="Unassembled WGS sequence"/>
</dbReference>
<dbReference type="AlphaFoldDB" id="A0A315EQP1"/>
<comment type="caution">
    <text evidence="1">The sequence shown here is derived from an EMBL/GenBank/DDBJ whole genome shotgun (WGS) entry which is preliminary data.</text>
</comment>
<evidence type="ECO:0000313" key="1">
    <source>
        <dbReference type="EMBL" id="PUE59559.1"/>
    </source>
</evidence>
<sequence>MQRLRHAIQLTRLVLVWFALSIGVAIASPVVNPHGMDLVCTSTGSMKLVMPGDDDVAASSHTLDCPLCASISAPPPALNTTLTQASPLAHAMLPTAAAHIAATTAPPLPSRGPPAVFL</sequence>
<proteinExistence type="predicted"/>